<dbReference type="PANTHER" id="PTHR34182">
    <property type="entry name" value="PROTEIN-EXPORT MEMBRANE PROTEIN SECG"/>
    <property type="match status" value="1"/>
</dbReference>
<keyword evidence="3" id="KW-0813">Transport</keyword>
<evidence type="ECO:0000256" key="2">
    <source>
        <dbReference type="ARBA" id="ARBA00008445"/>
    </source>
</evidence>
<dbReference type="AlphaFoldDB" id="A0A645C2N5"/>
<evidence type="ECO:0000256" key="6">
    <source>
        <dbReference type="ARBA" id="ARBA00022927"/>
    </source>
</evidence>
<keyword evidence="7 11" id="KW-1133">Transmembrane helix</keyword>
<dbReference type="GO" id="GO:0065002">
    <property type="term" value="P:intracellular protein transmembrane transport"/>
    <property type="evidence" value="ECO:0007669"/>
    <property type="project" value="TreeGrafter"/>
</dbReference>
<dbReference type="NCBIfam" id="TIGR00810">
    <property type="entry name" value="secG"/>
    <property type="match status" value="1"/>
</dbReference>
<evidence type="ECO:0000256" key="5">
    <source>
        <dbReference type="ARBA" id="ARBA00022692"/>
    </source>
</evidence>
<feature type="compositionally biased region" description="Polar residues" evidence="10">
    <location>
        <begin position="75"/>
        <end position="85"/>
    </location>
</feature>
<evidence type="ECO:0008006" key="13">
    <source>
        <dbReference type="Google" id="ProtNLM"/>
    </source>
</evidence>
<dbReference type="PANTHER" id="PTHR34182:SF1">
    <property type="entry name" value="PROTEIN-EXPORT MEMBRANE PROTEIN SECG"/>
    <property type="match status" value="1"/>
</dbReference>
<feature type="region of interest" description="Disordered" evidence="10">
    <location>
        <begin position="75"/>
        <end position="117"/>
    </location>
</feature>
<keyword evidence="9 11" id="KW-0472">Membrane</keyword>
<gene>
    <name evidence="12" type="ORF">SDC9_119003</name>
</gene>
<dbReference type="GO" id="GO:0009306">
    <property type="term" value="P:protein secretion"/>
    <property type="evidence" value="ECO:0007669"/>
    <property type="project" value="InterPro"/>
</dbReference>
<evidence type="ECO:0000313" key="12">
    <source>
        <dbReference type="EMBL" id="MPM72030.1"/>
    </source>
</evidence>
<dbReference type="GO" id="GO:0015450">
    <property type="term" value="F:protein-transporting ATPase activity"/>
    <property type="evidence" value="ECO:0007669"/>
    <property type="project" value="InterPro"/>
</dbReference>
<evidence type="ECO:0000256" key="8">
    <source>
        <dbReference type="ARBA" id="ARBA00023010"/>
    </source>
</evidence>
<evidence type="ECO:0000256" key="11">
    <source>
        <dbReference type="SAM" id="Phobius"/>
    </source>
</evidence>
<keyword evidence="8" id="KW-0811">Translocation</keyword>
<dbReference type="PRINTS" id="PR01651">
    <property type="entry name" value="SECGEXPORT"/>
</dbReference>
<comment type="subcellular location">
    <subcellularLocation>
        <location evidence="1">Cell membrane</location>
        <topology evidence="1">Multi-pass membrane protein</topology>
    </subcellularLocation>
</comment>
<evidence type="ECO:0000256" key="3">
    <source>
        <dbReference type="ARBA" id="ARBA00022448"/>
    </source>
</evidence>
<keyword evidence="4" id="KW-1003">Cell membrane</keyword>
<evidence type="ECO:0000256" key="4">
    <source>
        <dbReference type="ARBA" id="ARBA00022475"/>
    </source>
</evidence>
<sequence length="117" mass="12522">MYIFITILILIAAILMILIVLVQNSKGGGLAAGFSSSNQIMGVRKTTDFLEKATWTLAATILVLSILTAKFTTSRSTVPQSQVEVQQPAPLNPTTAPDVTPVMPIQPDQQQATPPTE</sequence>
<accession>A0A645C2N5</accession>
<comment type="caution">
    <text evidence="12">The sequence shown here is derived from an EMBL/GenBank/DDBJ whole genome shotgun (WGS) entry which is preliminary data.</text>
</comment>
<evidence type="ECO:0000256" key="10">
    <source>
        <dbReference type="SAM" id="MobiDB-lite"/>
    </source>
</evidence>
<organism evidence="12">
    <name type="scientific">bioreactor metagenome</name>
    <dbReference type="NCBI Taxonomy" id="1076179"/>
    <lineage>
        <taxon>unclassified sequences</taxon>
        <taxon>metagenomes</taxon>
        <taxon>ecological metagenomes</taxon>
    </lineage>
</organism>
<feature type="compositionally biased region" description="Polar residues" evidence="10">
    <location>
        <begin position="107"/>
        <end position="117"/>
    </location>
</feature>
<name>A0A645C2N5_9ZZZZ</name>
<keyword evidence="6" id="KW-0653">Protein transport</keyword>
<dbReference type="Pfam" id="PF03840">
    <property type="entry name" value="SecG"/>
    <property type="match status" value="1"/>
</dbReference>
<protein>
    <recommendedName>
        <fullName evidence="13">Protein-export membrane protein SecG</fullName>
    </recommendedName>
</protein>
<evidence type="ECO:0000256" key="9">
    <source>
        <dbReference type="ARBA" id="ARBA00023136"/>
    </source>
</evidence>
<dbReference type="GO" id="GO:0005886">
    <property type="term" value="C:plasma membrane"/>
    <property type="evidence" value="ECO:0007669"/>
    <property type="project" value="UniProtKB-SubCell"/>
</dbReference>
<evidence type="ECO:0000256" key="1">
    <source>
        <dbReference type="ARBA" id="ARBA00004651"/>
    </source>
</evidence>
<keyword evidence="5 11" id="KW-0812">Transmembrane</keyword>
<proteinExistence type="inferred from homology"/>
<dbReference type="InterPro" id="IPR004692">
    <property type="entry name" value="SecG"/>
</dbReference>
<reference evidence="12" key="1">
    <citation type="submission" date="2019-08" db="EMBL/GenBank/DDBJ databases">
        <authorList>
            <person name="Kucharzyk K."/>
            <person name="Murdoch R.W."/>
            <person name="Higgins S."/>
            <person name="Loffler F."/>
        </authorList>
    </citation>
    <scope>NUCLEOTIDE SEQUENCE</scope>
</reference>
<feature type="transmembrane region" description="Helical" evidence="11">
    <location>
        <begin position="55"/>
        <end position="72"/>
    </location>
</feature>
<evidence type="ECO:0000256" key="7">
    <source>
        <dbReference type="ARBA" id="ARBA00022989"/>
    </source>
</evidence>
<dbReference type="GO" id="GO:0043952">
    <property type="term" value="P:protein transport by the Sec complex"/>
    <property type="evidence" value="ECO:0007669"/>
    <property type="project" value="TreeGrafter"/>
</dbReference>
<comment type="similarity">
    <text evidence="2">Belongs to the SecG family.</text>
</comment>
<dbReference type="EMBL" id="VSSQ01024489">
    <property type="protein sequence ID" value="MPM72030.1"/>
    <property type="molecule type" value="Genomic_DNA"/>
</dbReference>